<keyword evidence="1" id="KW-1133">Transmembrane helix</keyword>
<comment type="caution">
    <text evidence="4">The sequence shown here is derived from an EMBL/GenBank/DDBJ whole genome shotgun (WGS) entry which is preliminary data.</text>
</comment>
<dbReference type="InterPro" id="IPR052336">
    <property type="entry name" value="MlaD_Phospholipid_Transporter"/>
</dbReference>
<dbReference type="InterPro" id="IPR005693">
    <property type="entry name" value="Mce"/>
</dbReference>
<dbReference type="EMBL" id="JBBPCN010000001">
    <property type="protein sequence ID" value="MEK8073425.1"/>
    <property type="molecule type" value="Genomic_DNA"/>
</dbReference>
<dbReference type="InterPro" id="IPR024516">
    <property type="entry name" value="Mce_C"/>
</dbReference>
<keyword evidence="5" id="KW-1185">Reference proteome</keyword>
<feature type="transmembrane region" description="Helical" evidence="1">
    <location>
        <begin position="15"/>
        <end position="35"/>
    </location>
</feature>
<protein>
    <submittedName>
        <fullName evidence="4">MCE family protein</fullName>
    </submittedName>
</protein>
<dbReference type="InterPro" id="IPR003399">
    <property type="entry name" value="Mce/MlaD"/>
</dbReference>
<dbReference type="Pfam" id="PF11887">
    <property type="entry name" value="Mce4_CUP1"/>
    <property type="match status" value="1"/>
</dbReference>
<evidence type="ECO:0000259" key="2">
    <source>
        <dbReference type="Pfam" id="PF02470"/>
    </source>
</evidence>
<evidence type="ECO:0000259" key="3">
    <source>
        <dbReference type="Pfam" id="PF11887"/>
    </source>
</evidence>
<reference evidence="4 5" key="1">
    <citation type="submission" date="2024-03" db="EMBL/GenBank/DDBJ databases">
        <title>Rhodococcus navarretei sp. nov. and Pseudarthrobacter quantumdoti sp. nov., two new species with the ability to biosynthesize Quantum Dots isolated from soil samples at Union Glacier, Antarctica.</title>
        <authorList>
            <person name="Vargas M."/>
        </authorList>
    </citation>
    <scope>NUCLEOTIDE SEQUENCE [LARGE SCALE GENOMIC DNA]</scope>
    <source>
        <strain evidence="4 5">EXRC-4A-4</strain>
    </source>
</reference>
<organism evidence="4 5">
    <name type="scientific">Rhodococcus navarretei</name>
    <dbReference type="NCBI Taxonomy" id="3128981"/>
    <lineage>
        <taxon>Bacteria</taxon>
        <taxon>Bacillati</taxon>
        <taxon>Actinomycetota</taxon>
        <taxon>Actinomycetes</taxon>
        <taxon>Mycobacteriales</taxon>
        <taxon>Nocardiaceae</taxon>
        <taxon>Rhodococcus</taxon>
    </lineage>
</organism>
<dbReference type="PANTHER" id="PTHR33371:SF19">
    <property type="entry name" value="MCE-FAMILY PROTEIN MCE4A"/>
    <property type="match status" value="1"/>
</dbReference>
<keyword evidence="1" id="KW-0472">Membrane</keyword>
<keyword evidence="1" id="KW-0812">Transmembrane</keyword>
<feature type="domain" description="Mammalian cell entry C-terminal" evidence="3">
    <location>
        <begin position="129"/>
        <end position="304"/>
    </location>
</feature>
<accession>A0ABU9D455</accession>
<dbReference type="NCBIfam" id="TIGR00996">
    <property type="entry name" value="Mtu_fam_mce"/>
    <property type="match status" value="1"/>
</dbReference>
<sequence>MISYPRRPAWHQRESGHIVIGLLTAVILAAAYAGFGLRGGSGYDRTAAVTVVVPSSAGALETGSSVRYRGVRIGSVEGIDAEPNTATITLAMDPALLNTVPADVRVRLVPSTVFGSVIVELVPIDGHTTEHLASGAVLQHDDSPENAQLYTALDKIDDTLTAVDPGAVNASLDTLAQALAGRGDQLGRTLEGISELIGDAPTESGLGAGIDRAADTSSALAALAPDASATVRNAAMAGSALSGNRDSLSRLLSGAATTSDAIAALLDDNRDRIITVIDTAAATLGVVDNRPARLTAFFGGVEALTIGLPPVLESGHFAIDAGITLNSPFPYSGTVGPVGSDQESQTLGSLFGLPGDAADLLVGPILRGTSVVAE</sequence>
<evidence type="ECO:0000256" key="1">
    <source>
        <dbReference type="SAM" id="Phobius"/>
    </source>
</evidence>
<name>A0ABU9D455_9NOCA</name>
<evidence type="ECO:0000313" key="4">
    <source>
        <dbReference type="EMBL" id="MEK8073425.1"/>
    </source>
</evidence>
<evidence type="ECO:0000313" key="5">
    <source>
        <dbReference type="Proteomes" id="UP001456513"/>
    </source>
</evidence>
<dbReference type="RefSeq" id="WP_341442384.1">
    <property type="nucleotide sequence ID" value="NZ_JBBPCN010000001.1"/>
</dbReference>
<dbReference type="PANTHER" id="PTHR33371">
    <property type="entry name" value="INTERMEMBRANE PHOSPHOLIPID TRANSPORT SYSTEM BINDING PROTEIN MLAD-RELATED"/>
    <property type="match status" value="1"/>
</dbReference>
<gene>
    <name evidence="4" type="ORF">AABD04_21495</name>
</gene>
<feature type="domain" description="Mce/MlaD" evidence="2">
    <location>
        <begin position="48"/>
        <end position="123"/>
    </location>
</feature>
<dbReference type="Pfam" id="PF02470">
    <property type="entry name" value="MlaD"/>
    <property type="match status" value="1"/>
</dbReference>
<dbReference type="Proteomes" id="UP001456513">
    <property type="component" value="Unassembled WGS sequence"/>
</dbReference>
<proteinExistence type="predicted"/>